<organism evidence="2 3">
    <name type="scientific">Paenibacillus konkukensis</name>
    <dbReference type="NCBI Taxonomy" id="2020716"/>
    <lineage>
        <taxon>Bacteria</taxon>
        <taxon>Bacillati</taxon>
        <taxon>Bacillota</taxon>
        <taxon>Bacilli</taxon>
        <taxon>Bacillales</taxon>
        <taxon>Paenibacillaceae</taxon>
        <taxon>Paenibacillus</taxon>
    </lineage>
</organism>
<evidence type="ECO:0000313" key="3">
    <source>
        <dbReference type="Proteomes" id="UP001057134"/>
    </source>
</evidence>
<dbReference type="EMBL" id="CP027059">
    <property type="protein sequence ID" value="UQZ81949.1"/>
    <property type="molecule type" value="Genomic_DNA"/>
</dbReference>
<evidence type="ECO:0000256" key="1">
    <source>
        <dbReference type="SAM" id="Phobius"/>
    </source>
</evidence>
<reference evidence="2" key="2">
    <citation type="journal article" date="2021" name="J Anim Sci Technol">
        <title>Complete genome sequence of Paenibacillus konkukensis sp. nov. SK3146 as a potential probiotic strain.</title>
        <authorList>
            <person name="Jung H.I."/>
            <person name="Park S."/>
            <person name="Niu K.M."/>
            <person name="Lee S.W."/>
            <person name="Kothari D."/>
            <person name="Yi K.J."/>
            <person name="Kim S.K."/>
        </authorList>
    </citation>
    <scope>NUCLEOTIDE SEQUENCE</scope>
    <source>
        <strain evidence="2">SK3146</strain>
    </source>
</reference>
<keyword evidence="1" id="KW-1133">Transmembrane helix</keyword>
<accession>A0ABY4RJZ7</accession>
<keyword evidence="1" id="KW-0812">Transmembrane</keyword>
<keyword evidence="1" id="KW-0472">Membrane</keyword>
<dbReference type="Proteomes" id="UP001057134">
    <property type="component" value="Chromosome"/>
</dbReference>
<dbReference type="RefSeq" id="WP_249864142.1">
    <property type="nucleotide sequence ID" value="NZ_CP027059.1"/>
</dbReference>
<proteinExistence type="predicted"/>
<sequence>MKRNEKPNASDRYEDLFLIFSSIIEMWAKRILILLLCLLVASQLLLQVPFLRYYMVKVEQLEGIPFSRSS</sequence>
<name>A0ABY4RJZ7_9BACL</name>
<evidence type="ECO:0000313" key="2">
    <source>
        <dbReference type="EMBL" id="UQZ81949.1"/>
    </source>
</evidence>
<gene>
    <name evidence="2" type="ORF">SK3146_01106</name>
</gene>
<protein>
    <submittedName>
        <fullName evidence="2">Uncharacterized protein</fullName>
    </submittedName>
</protein>
<reference evidence="2" key="1">
    <citation type="submission" date="2018-02" db="EMBL/GenBank/DDBJ databases">
        <authorList>
            <person name="Kim S.-K."/>
            <person name="Jung H.-I."/>
            <person name="Lee S.-W."/>
        </authorList>
    </citation>
    <scope>NUCLEOTIDE SEQUENCE</scope>
    <source>
        <strain evidence="2">SK3146</strain>
    </source>
</reference>
<keyword evidence="3" id="KW-1185">Reference proteome</keyword>
<feature type="transmembrane region" description="Helical" evidence="1">
    <location>
        <begin position="31"/>
        <end position="51"/>
    </location>
</feature>